<comment type="caution">
    <text evidence="1">The sequence shown here is derived from an EMBL/GenBank/DDBJ whole genome shotgun (WGS) entry which is preliminary data.</text>
</comment>
<dbReference type="Proteomes" id="UP000252519">
    <property type="component" value="Unassembled WGS sequence"/>
</dbReference>
<dbReference type="AlphaFoldDB" id="A0A368H217"/>
<protein>
    <submittedName>
        <fullName evidence="1">Uncharacterized protein</fullName>
    </submittedName>
</protein>
<keyword evidence="2" id="KW-1185">Reference proteome</keyword>
<evidence type="ECO:0000313" key="1">
    <source>
        <dbReference type="EMBL" id="RCN50661.1"/>
    </source>
</evidence>
<proteinExistence type="predicted"/>
<evidence type="ECO:0000313" key="2">
    <source>
        <dbReference type="Proteomes" id="UP000252519"/>
    </source>
</evidence>
<dbReference type="EMBL" id="JOJR01000021">
    <property type="protein sequence ID" value="RCN50661.1"/>
    <property type="molecule type" value="Genomic_DNA"/>
</dbReference>
<dbReference type="STRING" id="29170.A0A368H217"/>
<sequence length="146" mass="16909">MLCTLIGRILELSERVTRKVRTFVSRPIRQPAMRKFIARLELRRQAEREMKERRLNEGDVSFPREKLRRAAERGKNGLEDMFINVSHESLALLPSTSVAEETNVNDRTESGAVLVKGNNDNDGQLIVDGHPFWQDEENEVCMIRKF</sequence>
<reference evidence="1 2" key="1">
    <citation type="submission" date="2014-10" db="EMBL/GenBank/DDBJ databases">
        <title>Draft genome of the hookworm Ancylostoma caninum.</title>
        <authorList>
            <person name="Mitreva M."/>
        </authorList>
    </citation>
    <scope>NUCLEOTIDE SEQUENCE [LARGE SCALE GENOMIC DNA]</scope>
    <source>
        <strain evidence="1 2">Baltimore</strain>
    </source>
</reference>
<name>A0A368H217_ANCCA</name>
<dbReference type="OrthoDB" id="5824153at2759"/>
<gene>
    <name evidence="1" type="ORF">ANCCAN_03274</name>
</gene>
<accession>A0A368H217</accession>
<organism evidence="1 2">
    <name type="scientific">Ancylostoma caninum</name>
    <name type="common">Dog hookworm</name>
    <dbReference type="NCBI Taxonomy" id="29170"/>
    <lineage>
        <taxon>Eukaryota</taxon>
        <taxon>Metazoa</taxon>
        <taxon>Ecdysozoa</taxon>
        <taxon>Nematoda</taxon>
        <taxon>Chromadorea</taxon>
        <taxon>Rhabditida</taxon>
        <taxon>Rhabditina</taxon>
        <taxon>Rhabditomorpha</taxon>
        <taxon>Strongyloidea</taxon>
        <taxon>Ancylostomatidae</taxon>
        <taxon>Ancylostomatinae</taxon>
        <taxon>Ancylostoma</taxon>
    </lineage>
</organism>